<dbReference type="InterPro" id="IPR003594">
    <property type="entry name" value="HATPase_dom"/>
</dbReference>
<dbReference type="PRINTS" id="PR00344">
    <property type="entry name" value="BCTRLSENSOR"/>
</dbReference>
<dbReference type="PANTHER" id="PTHR43547:SF2">
    <property type="entry name" value="HYBRID SIGNAL TRANSDUCTION HISTIDINE KINASE C"/>
    <property type="match status" value="1"/>
</dbReference>
<comment type="caution">
    <text evidence="8">The sequence shown here is derived from an EMBL/GenBank/DDBJ whole genome shotgun (WGS) entry which is preliminary data.</text>
</comment>
<evidence type="ECO:0000256" key="1">
    <source>
        <dbReference type="ARBA" id="ARBA00000085"/>
    </source>
</evidence>
<dbReference type="Proteomes" id="UP000017831">
    <property type="component" value="Unassembled WGS sequence"/>
</dbReference>
<evidence type="ECO:0000313" key="8">
    <source>
        <dbReference type="EMBL" id="EOA57756.1"/>
    </source>
</evidence>
<evidence type="ECO:0000256" key="4">
    <source>
        <dbReference type="ARBA" id="ARBA00022679"/>
    </source>
</evidence>
<dbReference type="InterPro" id="IPR004358">
    <property type="entry name" value="Sig_transdc_His_kin-like_C"/>
</dbReference>
<keyword evidence="4" id="KW-0808">Transferase</keyword>
<accession>U6RPN1</accession>
<keyword evidence="6" id="KW-0812">Transmembrane</keyword>
<feature type="transmembrane region" description="Helical" evidence="6">
    <location>
        <begin position="221"/>
        <end position="241"/>
    </location>
</feature>
<dbReference type="GeneID" id="60063409"/>
<dbReference type="EMBL" id="AQHY01000007">
    <property type="protein sequence ID" value="EOA57756.1"/>
    <property type="molecule type" value="Genomic_DNA"/>
</dbReference>
<dbReference type="OrthoDB" id="9804645at2"/>
<dbReference type="CDD" id="cd00075">
    <property type="entry name" value="HATPase"/>
    <property type="match status" value="1"/>
</dbReference>
<dbReference type="SUPFAM" id="SSF47384">
    <property type="entry name" value="Homodimeric domain of signal transducing histidine kinase"/>
    <property type="match status" value="1"/>
</dbReference>
<reference evidence="8 9" key="1">
    <citation type="submission" date="2013-04" db="EMBL/GenBank/DDBJ databases">
        <title>The Genome Sequence of Bacteroides massiliensis DSM 17679.</title>
        <authorList>
            <consortium name="The Broad Institute Genomics Platform"/>
            <person name="Earl A."/>
            <person name="Ward D."/>
            <person name="Feldgarden M."/>
            <person name="Gevers D."/>
            <person name="Martens E."/>
            <person name="Fenner L."/>
            <person name="Roux V."/>
            <person name="Mallet M.N."/>
            <person name="Raoult D."/>
            <person name="Walker B."/>
            <person name="Young S."/>
            <person name="Zeng Q."/>
            <person name="Gargeya S."/>
            <person name="Fitzgerald M."/>
            <person name="Haas B."/>
            <person name="Abouelleil A."/>
            <person name="Allen A.W."/>
            <person name="Alvarado L."/>
            <person name="Arachchi H.M."/>
            <person name="Berlin A.M."/>
            <person name="Chapman S.B."/>
            <person name="Gainer-Dewar J."/>
            <person name="Goldberg J."/>
            <person name="Griggs A."/>
            <person name="Gujja S."/>
            <person name="Hansen M."/>
            <person name="Howarth C."/>
            <person name="Imamovic A."/>
            <person name="Ireland A."/>
            <person name="Larimer J."/>
            <person name="McCowan C."/>
            <person name="Murphy C."/>
            <person name="Pearson M."/>
            <person name="Poon T.W."/>
            <person name="Priest M."/>
            <person name="Roberts A."/>
            <person name="Saif S."/>
            <person name="Shea T."/>
            <person name="Sisk P."/>
            <person name="Sykes S."/>
            <person name="Wortman J."/>
            <person name="Nusbaum C."/>
            <person name="Birren B."/>
        </authorList>
    </citation>
    <scope>NUCLEOTIDE SEQUENCE [LARGE SCALE GENOMIC DNA]</scope>
    <source>
        <strain evidence="9">B84634 / Timone 84634 / DSM 17679 / JCM 13223</strain>
    </source>
</reference>
<dbReference type="InterPro" id="IPR036890">
    <property type="entry name" value="HATPase_C_sf"/>
</dbReference>
<dbReference type="Gene3D" id="1.10.287.130">
    <property type="match status" value="1"/>
</dbReference>
<dbReference type="HOGENOM" id="CLU_026375_3_0_10"/>
<dbReference type="SUPFAM" id="SSF55874">
    <property type="entry name" value="ATPase domain of HSP90 chaperone/DNA topoisomerase II/histidine kinase"/>
    <property type="match status" value="1"/>
</dbReference>
<dbReference type="RefSeq" id="WP_005936716.1">
    <property type="nucleotide sequence ID" value="NZ_KB890320.1"/>
</dbReference>
<dbReference type="STRING" id="1121098.HMPREF1534_00523"/>
<dbReference type="EC" id="2.7.13.3" evidence="2"/>
<evidence type="ECO:0000259" key="7">
    <source>
        <dbReference type="PROSITE" id="PS50109"/>
    </source>
</evidence>
<dbReference type="InterPro" id="IPR005467">
    <property type="entry name" value="His_kinase_dom"/>
</dbReference>
<feature type="domain" description="Histidine kinase" evidence="7">
    <location>
        <begin position="262"/>
        <end position="478"/>
    </location>
</feature>
<dbReference type="PANTHER" id="PTHR43547">
    <property type="entry name" value="TWO-COMPONENT HISTIDINE KINASE"/>
    <property type="match status" value="1"/>
</dbReference>
<dbReference type="FunFam" id="3.30.565.10:FF:000006">
    <property type="entry name" value="Sensor histidine kinase WalK"/>
    <property type="match status" value="1"/>
</dbReference>
<dbReference type="PATRIC" id="fig|1121098.3.peg.531"/>
<sequence length="478" mass="54037">MEKQIKTVWILTIITALLIIGGQAYWLYNQYGYSADEHMRNLHAEILKLENAEFEARYKQRTVNTPMTLSYSIEMPDLTNSKGNSRCVITLYEKFTQSQGDSLAAGAVDAFKEKEIRRDTFSVPTYNIPSELIFEATSRFSTELSFPLTVTRLDSLFEANHITATDIRQVNIDSTLWRGTYHSLENLFPPRMLVTYPYNPLVKQAMTAIVTVPVNPLLKQMMWQLTGSILLVLVLVCCLVYQIKTILKQRKIDEMRKSFVNTMIHELKRPVQTLKMCVAFLNNKSMRTDEAAMDEVLKDSMFEIDNLSAYLAKVRDMTRADYEHTPLNIRTFDVCETIQKLIRLCNIPAGKNVVITPHFDMTTQLVTADPVHLANIISNLLENAIKYSGSEVAISISCTLQAHTLTLAISDNGIGIPASEQSKIFDKFYRGNNIPDRNIPGIGLGLSYVRLLTEAHHGTITLTSQPGKGTTFVLCFPQ</sequence>
<gene>
    <name evidence="8" type="ORF">HMPREF1534_00523</name>
</gene>
<evidence type="ECO:0000313" key="9">
    <source>
        <dbReference type="Proteomes" id="UP000017831"/>
    </source>
</evidence>
<dbReference type="eggNOG" id="COG2205">
    <property type="taxonomic scope" value="Bacteria"/>
</dbReference>
<dbReference type="GO" id="GO:0000155">
    <property type="term" value="F:phosphorelay sensor kinase activity"/>
    <property type="evidence" value="ECO:0007669"/>
    <property type="project" value="InterPro"/>
</dbReference>
<proteinExistence type="predicted"/>
<evidence type="ECO:0000256" key="5">
    <source>
        <dbReference type="ARBA" id="ARBA00022777"/>
    </source>
</evidence>
<keyword evidence="6" id="KW-1133">Transmembrane helix</keyword>
<dbReference type="Gene3D" id="3.30.565.10">
    <property type="entry name" value="Histidine kinase-like ATPase, C-terminal domain"/>
    <property type="match status" value="1"/>
</dbReference>
<dbReference type="InterPro" id="IPR036097">
    <property type="entry name" value="HisK_dim/P_sf"/>
</dbReference>
<feature type="transmembrane region" description="Helical" evidence="6">
    <location>
        <begin position="7"/>
        <end position="28"/>
    </location>
</feature>
<keyword evidence="9" id="KW-1185">Reference proteome</keyword>
<keyword evidence="5" id="KW-0418">Kinase</keyword>
<dbReference type="Pfam" id="PF02518">
    <property type="entry name" value="HATPase_c"/>
    <property type="match status" value="1"/>
</dbReference>
<organism evidence="8 9">
    <name type="scientific">Phocaeicola massiliensis B84634 = Timone 84634 = DSM 17679 = JCM 13223</name>
    <dbReference type="NCBI Taxonomy" id="1121098"/>
    <lineage>
        <taxon>Bacteria</taxon>
        <taxon>Pseudomonadati</taxon>
        <taxon>Bacteroidota</taxon>
        <taxon>Bacteroidia</taxon>
        <taxon>Bacteroidales</taxon>
        <taxon>Bacteroidaceae</taxon>
        <taxon>Phocaeicola</taxon>
    </lineage>
</organism>
<name>U6RPN1_9BACT</name>
<keyword evidence="3" id="KW-0597">Phosphoprotein</keyword>
<dbReference type="SMART" id="SM00387">
    <property type="entry name" value="HATPase_c"/>
    <property type="match status" value="1"/>
</dbReference>
<dbReference type="AlphaFoldDB" id="U6RPN1"/>
<dbReference type="PROSITE" id="PS50109">
    <property type="entry name" value="HIS_KIN"/>
    <property type="match status" value="1"/>
</dbReference>
<keyword evidence="6" id="KW-0472">Membrane</keyword>
<evidence type="ECO:0000256" key="2">
    <source>
        <dbReference type="ARBA" id="ARBA00012438"/>
    </source>
</evidence>
<evidence type="ECO:0000256" key="3">
    <source>
        <dbReference type="ARBA" id="ARBA00022553"/>
    </source>
</evidence>
<protein>
    <recommendedName>
        <fullName evidence="2">histidine kinase</fullName>
        <ecNumber evidence="2">2.7.13.3</ecNumber>
    </recommendedName>
</protein>
<evidence type="ECO:0000256" key="6">
    <source>
        <dbReference type="SAM" id="Phobius"/>
    </source>
</evidence>
<comment type="catalytic activity">
    <reaction evidence="1">
        <text>ATP + protein L-histidine = ADP + protein N-phospho-L-histidine.</text>
        <dbReference type="EC" id="2.7.13.3"/>
    </reaction>
</comment>